<reference evidence="1" key="1">
    <citation type="submission" date="2018-05" db="EMBL/GenBank/DDBJ databases">
        <authorList>
            <person name="Lanie J.A."/>
            <person name="Ng W.-L."/>
            <person name="Kazmierczak K.M."/>
            <person name="Andrzejewski T.M."/>
            <person name="Davidsen T.M."/>
            <person name="Wayne K.J."/>
            <person name="Tettelin H."/>
            <person name="Glass J.I."/>
            <person name="Rusch D."/>
            <person name="Podicherti R."/>
            <person name="Tsui H.-C.T."/>
            <person name="Winkler M.E."/>
        </authorList>
    </citation>
    <scope>NUCLEOTIDE SEQUENCE</scope>
</reference>
<organism evidence="1">
    <name type="scientific">marine metagenome</name>
    <dbReference type="NCBI Taxonomy" id="408172"/>
    <lineage>
        <taxon>unclassified sequences</taxon>
        <taxon>metagenomes</taxon>
        <taxon>ecological metagenomes</taxon>
    </lineage>
</organism>
<name>A0A381UUY8_9ZZZZ</name>
<feature type="non-terminal residue" evidence="1">
    <location>
        <position position="123"/>
    </location>
</feature>
<proteinExistence type="predicted"/>
<dbReference type="AlphaFoldDB" id="A0A381UUY8"/>
<gene>
    <name evidence="1" type="ORF">METZ01_LOCUS84425</name>
</gene>
<sequence length="123" mass="14431">MLQKSRFNFPKNHIEADNRLSWQLGKLDEAYGNDAIYVHLKRSTKDTARSFARRYSDGIIKAFYITLISNNQPKAIKRMSKQSEPIDVAIDYCDTVNSNIKFFLKDKKHKMLIKIENIDKDFI</sequence>
<dbReference type="EMBL" id="UINC01007128">
    <property type="protein sequence ID" value="SVA31571.1"/>
    <property type="molecule type" value="Genomic_DNA"/>
</dbReference>
<protein>
    <submittedName>
        <fullName evidence="1">Uncharacterized protein</fullName>
    </submittedName>
</protein>
<evidence type="ECO:0000313" key="1">
    <source>
        <dbReference type="EMBL" id="SVA31571.1"/>
    </source>
</evidence>
<accession>A0A381UUY8</accession>